<dbReference type="AlphaFoldDB" id="A0A0E0K8E5"/>
<accession>A0A0E0K8E5</accession>
<reference evidence="2" key="2">
    <citation type="submission" date="2018-05" db="EMBL/GenBank/DDBJ databases">
        <title>OpunRS2 (Oryza punctata Reference Sequence Version 2).</title>
        <authorList>
            <person name="Zhang J."/>
            <person name="Kudrna D."/>
            <person name="Lee S."/>
            <person name="Talag J."/>
            <person name="Welchert J."/>
            <person name="Wing R.A."/>
        </authorList>
    </citation>
    <scope>NUCLEOTIDE SEQUENCE [LARGE SCALE GENOMIC DNA]</scope>
</reference>
<dbReference type="HOGENOM" id="CLU_2593948_0_0_1"/>
<organism evidence="2">
    <name type="scientific">Oryza punctata</name>
    <name type="common">Red rice</name>
    <dbReference type="NCBI Taxonomy" id="4537"/>
    <lineage>
        <taxon>Eukaryota</taxon>
        <taxon>Viridiplantae</taxon>
        <taxon>Streptophyta</taxon>
        <taxon>Embryophyta</taxon>
        <taxon>Tracheophyta</taxon>
        <taxon>Spermatophyta</taxon>
        <taxon>Magnoliopsida</taxon>
        <taxon>Liliopsida</taxon>
        <taxon>Poales</taxon>
        <taxon>Poaceae</taxon>
        <taxon>BOP clade</taxon>
        <taxon>Oryzoideae</taxon>
        <taxon>Oryzeae</taxon>
        <taxon>Oryzinae</taxon>
        <taxon>Oryza</taxon>
    </lineage>
</organism>
<protein>
    <submittedName>
        <fullName evidence="2">Uncharacterized protein</fullName>
    </submittedName>
</protein>
<evidence type="ECO:0000313" key="3">
    <source>
        <dbReference type="Proteomes" id="UP000026962"/>
    </source>
</evidence>
<feature type="compositionally biased region" description="Basic and acidic residues" evidence="1">
    <location>
        <begin position="1"/>
        <end position="11"/>
    </location>
</feature>
<dbReference type="Gramene" id="OPUNC03G02440.1">
    <property type="protein sequence ID" value="OPUNC03G02440.1"/>
    <property type="gene ID" value="OPUNC03G02440"/>
</dbReference>
<name>A0A0E0K8E5_ORYPU</name>
<keyword evidence="3" id="KW-1185">Reference proteome</keyword>
<sequence length="80" mass="8429">MGLGKKEEDAGGSHLSVGVQIGSNQEGTPDVGPPQGCHRVLSLWYGCECDEQMMGMQGAARSARPNRQQVGQPLSPYSGN</sequence>
<feature type="region of interest" description="Disordered" evidence="1">
    <location>
        <begin position="56"/>
        <end position="80"/>
    </location>
</feature>
<dbReference type="EnsemblPlants" id="OPUNC03G02440.1">
    <property type="protein sequence ID" value="OPUNC03G02440.1"/>
    <property type="gene ID" value="OPUNC03G02440"/>
</dbReference>
<reference evidence="2" key="1">
    <citation type="submission" date="2015-04" db="UniProtKB">
        <authorList>
            <consortium name="EnsemblPlants"/>
        </authorList>
    </citation>
    <scope>IDENTIFICATION</scope>
</reference>
<evidence type="ECO:0000313" key="2">
    <source>
        <dbReference type="EnsemblPlants" id="OPUNC03G02440.1"/>
    </source>
</evidence>
<feature type="region of interest" description="Disordered" evidence="1">
    <location>
        <begin position="1"/>
        <end position="34"/>
    </location>
</feature>
<feature type="compositionally biased region" description="Polar residues" evidence="1">
    <location>
        <begin position="65"/>
        <end position="80"/>
    </location>
</feature>
<proteinExistence type="predicted"/>
<dbReference type="Proteomes" id="UP000026962">
    <property type="component" value="Chromosome 3"/>
</dbReference>
<evidence type="ECO:0000256" key="1">
    <source>
        <dbReference type="SAM" id="MobiDB-lite"/>
    </source>
</evidence>